<dbReference type="InterPro" id="IPR016181">
    <property type="entry name" value="Acyl_CoA_acyltransferase"/>
</dbReference>
<sequence>MIRLELIKKEDLYKIVEWNRNKSADDLLQWAGPLYEYPLTISQVEKYFLDEKNKEVVDTSIYKIVNISTRDIIGTVELREIDRENKIARVCRFLIGEEKKRGKGIGALALKEILRVGFEVKGFEKITLGVFDFNKGAVRCYEKAGFVIEKLLKDARKAKEGYWSLYEMSILKSKWIKENS</sequence>
<dbReference type="PANTHER" id="PTHR43415:SF5">
    <property type="entry name" value="ACETYLTRANSFERASE"/>
    <property type="match status" value="1"/>
</dbReference>
<dbReference type="EMBL" id="BAAACI010000006">
    <property type="protein sequence ID" value="GAA0774960.1"/>
    <property type="molecule type" value="Genomic_DNA"/>
</dbReference>
<dbReference type="RefSeq" id="WP_343826836.1">
    <property type="nucleotide sequence ID" value="NZ_BAAACI010000006.1"/>
</dbReference>
<dbReference type="PROSITE" id="PS51186">
    <property type="entry name" value="GNAT"/>
    <property type="match status" value="1"/>
</dbReference>
<dbReference type="SUPFAM" id="SSF55729">
    <property type="entry name" value="Acyl-CoA N-acyltransferases (Nat)"/>
    <property type="match status" value="1"/>
</dbReference>
<feature type="domain" description="N-acetyltransferase" evidence="1">
    <location>
        <begin position="2"/>
        <end position="173"/>
    </location>
</feature>
<evidence type="ECO:0000313" key="2">
    <source>
        <dbReference type="EMBL" id="GAA0774960.1"/>
    </source>
</evidence>
<dbReference type="Pfam" id="PF00583">
    <property type="entry name" value="Acetyltransf_1"/>
    <property type="match status" value="1"/>
</dbReference>
<organism evidence="2 3">
    <name type="scientific">Clostridium subterminale</name>
    <dbReference type="NCBI Taxonomy" id="1550"/>
    <lineage>
        <taxon>Bacteria</taxon>
        <taxon>Bacillati</taxon>
        <taxon>Bacillota</taxon>
        <taxon>Clostridia</taxon>
        <taxon>Eubacteriales</taxon>
        <taxon>Clostridiaceae</taxon>
        <taxon>Clostridium</taxon>
    </lineage>
</organism>
<evidence type="ECO:0000259" key="1">
    <source>
        <dbReference type="PROSITE" id="PS51186"/>
    </source>
</evidence>
<dbReference type="InterPro" id="IPR000182">
    <property type="entry name" value="GNAT_dom"/>
</dbReference>
<dbReference type="PANTHER" id="PTHR43415">
    <property type="entry name" value="SPERMIDINE N(1)-ACETYLTRANSFERASE"/>
    <property type="match status" value="1"/>
</dbReference>
<reference evidence="2 3" key="1">
    <citation type="journal article" date="2019" name="Int. J. Syst. Evol. Microbiol.">
        <title>The Global Catalogue of Microorganisms (GCM) 10K type strain sequencing project: providing services to taxonomists for standard genome sequencing and annotation.</title>
        <authorList>
            <consortium name="The Broad Institute Genomics Platform"/>
            <consortium name="The Broad Institute Genome Sequencing Center for Infectious Disease"/>
            <person name="Wu L."/>
            <person name="Ma J."/>
        </authorList>
    </citation>
    <scope>NUCLEOTIDE SEQUENCE [LARGE SCALE GENOMIC DNA]</scope>
    <source>
        <strain evidence="2 3">JCM 1417</strain>
    </source>
</reference>
<dbReference type="Proteomes" id="UP001501047">
    <property type="component" value="Unassembled WGS sequence"/>
</dbReference>
<protein>
    <submittedName>
        <fullName evidence="2">GNAT family protein</fullName>
    </submittedName>
</protein>
<gene>
    <name evidence="2" type="ORF">GCM10008908_25700</name>
</gene>
<comment type="caution">
    <text evidence="2">The sequence shown here is derived from an EMBL/GenBank/DDBJ whole genome shotgun (WGS) entry which is preliminary data.</text>
</comment>
<proteinExistence type="predicted"/>
<dbReference type="CDD" id="cd04301">
    <property type="entry name" value="NAT_SF"/>
    <property type="match status" value="1"/>
</dbReference>
<accession>A0ABN1KSM4</accession>
<keyword evidence="3" id="KW-1185">Reference proteome</keyword>
<name>A0ABN1KSM4_CLOSU</name>
<dbReference type="Gene3D" id="3.40.630.30">
    <property type="match status" value="1"/>
</dbReference>
<evidence type="ECO:0000313" key="3">
    <source>
        <dbReference type="Proteomes" id="UP001501047"/>
    </source>
</evidence>